<name>A0AAN8S6I0_POLSC</name>
<protein>
    <submittedName>
        <fullName evidence="2">Uncharacterized protein</fullName>
    </submittedName>
</protein>
<reference evidence="2 3" key="1">
    <citation type="submission" date="2023-10" db="EMBL/GenBank/DDBJ databases">
        <title>Genomes of two closely related lineages of the louse Polyplax serrata with different host specificities.</title>
        <authorList>
            <person name="Martinu J."/>
            <person name="Tarabai H."/>
            <person name="Stefka J."/>
            <person name="Hypsa V."/>
        </authorList>
    </citation>
    <scope>NUCLEOTIDE SEQUENCE [LARGE SCALE GENOMIC DNA]</scope>
    <source>
        <strain evidence="2">HR10_N</strain>
    </source>
</reference>
<dbReference type="Proteomes" id="UP001372834">
    <property type="component" value="Unassembled WGS sequence"/>
</dbReference>
<comment type="caution">
    <text evidence="2">The sequence shown here is derived from an EMBL/GenBank/DDBJ whole genome shotgun (WGS) entry which is preliminary data.</text>
</comment>
<feature type="compositionally biased region" description="Polar residues" evidence="1">
    <location>
        <begin position="36"/>
        <end position="57"/>
    </location>
</feature>
<feature type="non-terminal residue" evidence="2">
    <location>
        <position position="1"/>
    </location>
</feature>
<evidence type="ECO:0000313" key="2">
    <source>
        <dbReference type="EMBL" id="KAK6629649.1"/>
    </source>
</evidence>
<feature type="region of interest" description="Disordered" evidence="1">
    <location>
        <begin position="30"/>
        <end position="57"/>
    </location>
</feature>
<dbReference type="AlphaFoldDB" id="A0AAN8S6I0"/>
<accession>A0AAN8S6I0</accession>
<organism evidence="2 3">
    <name type="scientific">Polyplax serrata</name>
    <name type="common">Common mouse louse</name>
    <dbReference type="NCBI Taxonomy" id="468196"/>
    <lineage>
        <taxon>Eukaryota</taxon>
        <taxon>Metazoa</taxon>
        <taxon>Ecdysozoa</taxon>
        <taxon>Arthropoda</taxon>
        <taxon>Hexapoda</taxon>
        <taxon>Insecta</taxon>
        <taxon>Pterygota</taxon>
        <taxon>Neoptera</taxon>
        <taxon>Paraneoptera</taxon>
        <taxon>Psocodea</taxon>
        <taxon>Troctomorpha</taxon>
        <taxon>Phthiraptera</taxon>
        <taxon>Anoplura</taxon>
        <taxon>Polyplacidae</taxon>
        <taxon>Polyplax</taxon>
    </lineage>
</organism>
<evidence type="ECO:0000313" key="3">
    <source>
        <dbReference type="Proteomes" id="UP001372834"/>
    </source>
</evidence>
<proteinExistence type="predicted"/>
<gene>
    <name evidence="2" type="ORF">RUM43_003466</name>
</gene>
<sequence>FRGGCYLGNWEGGGSKFKNRVKRKPQIKEFDDQEPQYRSSSPGNHQQLPSGSLLVNH</sequence>
<evidence type="ECO:0000256" key="1">
    <source>
        <dbReference type="SAM" id="MobiDB-lite"/>
    </source>
</evidence>
<dbReference type="EMBL" id="JAWJWE010000036">
    <property type="protein sequence ID" value="KAK6629649.1"/>
    <property type="molecule type" value="Genomic_DNA"/>
</dbReference>